<dbReference type="AlphaFoldDB" id="A0A1I7WW48"/>
<proteinExistence type="predicted"/>
<evidence type="ECO:0000313" key="2">
    <source>
        <dbReference type="WBParaSite" id="Hba_09398"/>
    </source>
</evidence>
<dbReference type="Proteomes" id="UP000095283">
    <property type="component" value="Unplaced"/>
</dbReference>
<name>A0A1I7WW48_HETBA</name>
<dbReference type="WBParaSite" id="Hba_09398">
    <property type="protein sequence ID" value="Hba_09398"/>
    <property type="gene ID" value="Hba_09398"/>
</dbReference>
<protein>
    <submittedName>
        <fullName evidence="2">Uncharacterized protein</fullName>
    </submittedName>
</protein>
<reference evidence="2" key="1">
    <citation type="submission" date="2016-11" db="UniProtKB">
        <authorList>
            <consortium name="WormBaseParasite"/>
        </authorList>
    </citation>
    <scope>IDENTIFICATION</scope>
</reference>
<keyword evidence="1" id="KW-1185">Reference proteome</keyword>
<sequence>MRLLIVNSLIRSLQKKIVVLNHARLLLMDVLVIFKIHLDNPDAQPINNLEKYADKTRELQSRCFPNWSGQRRALILGNDMQKVWRSSGYKT</sequence>
<organism evidence="1 2">
    <name type="scientific">Heterorhabditis bacteriophora</name>
    <name type="common">Entomopathogenic nematode worm</name>
    <dbReference type="NCBI Taxonomy" id="37862"/>
    <lineage>
        <taxon>Eukaryota</taxon>
        <taxon>Metazoa</taxon>
        <taxon>Ecdysozoa</taxon>
        <taxon>Nematoda</taxon>
        <taxon>Chromadorea</taxon>
        <taxon>Rhabditida</taxon>
        <taxon>Rhabditina</taxon>
        <taxon>Rhabditomorpha</taxon>
        <taxon>Strongyloidea</taxon>
        <taxon>Heterorhabditidae</taxon>
        <taxon>Heterorhabditis</taxon>
    </lineage>
</organism>
<accession>A0A1I7WW48</accession>
<evidence type="ECO:0000313" key="1">
    <source>
        <dbReference type="Proteomes" id="UP000095283"/>
    </source>
</evidence>